<sequence>MNDIMQRAARVSRQVDQADGLRRLLHAAPPEVLAVLPCGGGASRWLAAQLRVRAESGLRLLVLEERLAAGNMGDCLGRNPRFDLRMAVEGLMPASSCLVEAQPGLEIAQVAALVEQLGSERIFNQRAIEQLRGLRAGHDEWVIVAQPAELRSLSALAFAAPRLLLLLDAQPMSITTAYASLKRLCQAGGERHVSVCFTQPPGPREQGLLTSFCETALNRLELPLQPVSSLGEALRERARETGESADAFIERLVQTTSGATRLHGRGPGRV</sequence>
<evidence type="ECO:0008006" key="3">
    <source>
        <dbReference type="Google" id="ProtNLM"/>
    </source>
</evidence>
<evidence type="ECO:0000313" key="1">
    <source>
        <dbReference type="EMBL" id="NSL54773.1"/>
    </source>
</evidence>
<protein>
    <recommendedName>
        <fullName evidence="3">Flagellar biosynthesis protein FlhG</fullName>
    </recommendedName>
</protein>
<keyword evidence="2" id="KW-1185">Reference proteome</keyword>
<dbReference type="Gene3D" id="3.40.50.300">
    <property type="entry name" value="P-loop containing nucleotide triphosphate hydrolases"/>
    <property type="match status" value="1"/>
</dbReference>
<name>A0ABX2IKC4_9RHOO</name>
<reference evidence="1 2" key="1">
    <citation type="submission" date="2020-06" db="EMBL/GenBank/DDBJ databases">
        <title>Draft genome of Uliginosibacterium sp. IMCC34675.</title>
        <authorList>
            <person name="Song J."/>
        </authorList>
    </citation>
    <scope>NUCLEOTIDE SEQUENCE [LARGE SCALE GENOMIC DNA]</scope>
    <source>
        <strain evidence="1 2">IMCC34675</strain>
    </source>
</reference>
<dbReference type="EMBL" id="JABCSC020000001">
    <property type="protein sequence ID" value="NSL54773.1"/>
    <property type="molecule type" value="Genomic_DNA"/>
</dbReference>
<comment type="caution">
    <text evidence="1">The sequence shown here is derived from an EMBL/GenBank/DDBJ whole genome shotgun (WGS) entry which is preliminary data.</text>
</comment>
<dbReference type="Proteomes" id="UP000778523">
    <property type="component" value="Unassembled WGS sequence"/>
</dbReference>
<dbReference type="RefSeq" id="WP_170021219.1">
    <property type="nucleotide sequence ID" value="NZ_JABCSC020000001.1"/>
</dbReference>
<proteinExistence type="predicted"/>
<dbReference type="InterPro" id="IPR027417">
    <property type="entry name" value="P-loop_NTPase"/>
</dbReference>
<organism evidence="1 2">
    <name type="scientific">Uliginosibacterium aquaticum</name>
    <dbReference type="NCBI Taxonomy" id="2731212"/>
    <lineage>
        <taxon>Bacteria</taxon>
        <taxon>Pseudomonadati</taxon>
        <taxon>Pseudomonadota</taxon>
        <taxon>Betaproteobacteria</taxon>
        <taxon>Rhodocyclales</taxon>
        <taxon>Zoogloeaceae</taxon>
        <taxon>Uliginosibacterium</taxon>
    </lineage>
</organism>
<dbReference type="SUPFAM" id="SSF52540">
    <property type="entry name" value="P-loop containing nucleoside triphosphate hydrolases"/>
    <property type="match status" value="1"/>
</dbReference>
<evidence type="ECO:0000313" key="2">
    <source>
        <dbReference type="Proteomes" id="UP000778523"/>
    </source>
</evidence>
<accession>A0ABX2IKC4</accession>
<gene>
    <name evidence="1" type="ORF">HJ583_007035</name>
</gene>